<dbReference type="InterPro" id="IPR001841">
    <property type="entry name" value="Znf_RING"/>
</dbReference>
<keyword evidence="6" id="KW-1185">Reference proteome</keyword>
<dbReference type="KEGG" id="foc:113209412"/>
<proteinExistence type="predicted"/>
<name>A0A6J1STN2_FRAOC</name>
<dbReference type="Gene3D" id="3.30.40.10">
    <property type="entry name" value="Zinc/RING finger domain, C3HC4 (zinc finger)"/>
    <property type="match status" value="1"/>
</dbReference>
<accession>A0A6J1STN2</accession>
<dbReference type="Proteomes" id="UP000504606">
    <property type="component" value="Unplaced"/>
</dbReference>
<reference evidence="7" key="1">
    <citation type="submission" date="2025-08" db="UniProtKB">
        <authorList>
            <consortium name="RefSeq"/>
        </authorList>
    </citation>
    <scope>IDENTIFICATION</scope>
    <source>
        <tissue evidence="7">Whole organism</tissue>
    </source>
</reference>
<evidence type="ECO:0000256" key="3">
    <source>
        <dbReference type="ARBA" id="ARBA00022833"/>
    </source>
</evidence>
<evidence type="ECO:0000256" key="1">
    <source>
        <dbReference type="ARBA" id="ARBA00022723"/>
    </source>
</evidence>
<dbReference type="PANTHER" id="PTHR47156">
    <property type="entry name" value="PROTEIN CBG20824"/>
    <property type="match status" value="1"/>
</dbReference>
<dbReference type="InterPro" id="IPR017907">
    <property type="entry name" value="Znf_RING_CS"/>
</dbReference>
<dbReference type="InterPro" id="IPR052667">
    <property type="entry name" value="E3_ubiquitin-ligase_RING"/>
</dbReference>
<gene>
    <name evidence="7" type="primary">LOC113209412</name>
</gene>
<dbReference type="InterPro" id="IPR013083">
    <property type="entry name" value="Znf_RING/FYVE/PHD"/>
</dbReference>
<dbReference type="GeneID" id="113209412"/>
<keyword evidence="3" id="KW-0862">Zinc</keyword>
<dbReference type="AlphaFoldDB" id="A0A6J1STN2"/>
<evidence type="ECO:0000259" key="5">
    <source>
        <dbReference type="PROSITE" id="PS50089"/>
    </source>
</evidence>
<dbReference type="PROSITE" id="PS50089">
    <property type="entry name" value="ZF_RING_2"/>
    <property type="match status" value="1"/>
</dbReference>
<evidence type="ECO:0000256" key="4">
    <source>
        <dbReference type="PROSITE-ProRule" id="PRU00175"/>
    </source>
</evidence>
<keyword evidence="1" id="KW-0479">Metal-binding</keyword>
<sequence length="480" mass="52898">MKPKCCICFLNYDMDNYRPKCLPCGHTICQDCVLNPALERKCPTCKKDVTCDPSDLPDNFLVIQMMEDEDSQSCKNSRTEDPVLEQLQRGADAGRKVVEMLRLVVPQAVEVLNRQLESSFAQLGQVEKALERRVQREAAGDVGTPSDAVEEPLQLAEQLEASHRLLTSTKCTVTAEEEGGSSWTASVQPGGCGDMLRVLLLQLRADGQLGEVDDDATVLATPASAYVGPPSFSALSISEHVSGGRLNVNEILQTAEEQWDVPRSLLDLQGEGADDLLRVVGANIVELKISGDAEPKVMVEVEKLSALKYLEVACAEGREYPDLPLQLEELDICNITENQLRCVQRMPGLSSLQIHSYHGPNMTLPPSQYGRLLWLGVTFDTDHKSTMLSLIRANASSLRELHVCCAPCAETDTEYYFPDLGQELAPLGLRVLRRLVLARPEASWASHPFAKCVLQRRAVQSFFPKSVEVVCGFCHTPALF</sequence>
<dbReference type="OrthoDB" id="784962at2759"/>
<evidence type="ECO:0000313" key="6">
    <source>
        <dbReference type="Proteomes" id="UP000504606"/>
    </source>
</evidence>
<keyword evidence="2 4" id="KW-0863">Zinc-finger</keyword>
<evidence type="ECO:0000313" key="7">
    <source>
        <dbReference type="RefSeq" id="XP_026282685.1"/>
    </source>
</evidence>
<dbReference type="RefSeq" id="XP_026282685.1">
    <property type="nucleotide sequence ID" value="XM_026426900.2"/>
</dbReference>
<dbReference type="PROSITE" id="PS00518">
    <property type="entry name" value="ZF_RING_1"/>
    <property type="match status" value="1"/>
</dbReference>
<organism evidence="6 7">
    <name type="scientific">Frankliniella occidentalis</name>
    <name type="common">Western flower thrips</name>
    <name type="synonym">Euthrips occidentalis</name>
    <dbReference type="NCBI Taxonomy" id="133901"/>
    <lineage>
        <taxon>Eukaryota</taxon>
        <taxon>Metazoa</taxon>
        <taxon>Ecdysozoa</taxon>
        <taxon>Arthropoda</taxon>
        <taxon>Hexapoda</taxon>
        <taxon>Insecta</taxon>
        <taxon>Pterygota</taxon>
        <taxon>Neoptera</taxon>
        <taxon>Paraneoptera</taxon>
        <taxon>Thysanoptera</taxon>
        <taxon>Terebrantia</taxon>
        <taxon>Thripoidea</taxon>
        <taxon>Thripidae</taxon>
        <taxon>Frankliniella</taxon>
    </lineage>
</organism>
<dbReference type="PANTHER" id="PTHR47156:SF10">
    <property type="entry name" value="E3 UBIQUITIN-PROTEIN LIGASE TRIM-21-RELATED"/>
    <property type="match status" value="1"/>
</dbReference>
<feature type="domain" description="RING-type" evidence="5">
    <location>
        <begin position="5"/>
        <end position="46"/>
    </location>
</feature>
<evidence type="ECO:0000256" key="2">
    <source>
        <dbReference type="ARBA" id="ARBA00022771"/>
    </source>
</evidence>
<dbReference type="SUPFAM" id="SSF57850">
    <property type="entry name" value="RING/U-box"/>
    <property type="match status" value="1"/>
</dbReference>
<dbReference type="SMART" id="SM00184">
    <property type="entry name" value="RING"/>
    <property type="match status" value="1"/>
</dbReference>
<dbReference type="GO" id="GO:0008270">
    <property type="term" value="F:zinc ion binding"/>
    <property type="evidence" value="ECO:0007669"/>
    <property type="project" value="UniProtKB-KW"/>
</dbReference>
<protein>
    <submittedName>
        <fullName evidence="7">Uncharacterized protein LOC113209412</fullName>
    </submittedName>
</protein>